<keyword evidence="2" id="KW-0732">Signal</keyword>
<evidence type="ECO:0000259" key="3">
    <source>
        <dbReference type="PROSITE" id="PS50042"/>
    </source>
</evidence>
<feature type="compositionally biased region" description="Pro residues" evidence="1">
    <location>
        <begin position="25"/>
        <end position="36"/>
    </location>
</feature>
<evidence type="ECO:0000256" key="1">
    <source>
        <dbReference type="SAM" id="MobiDB-lite"/>
    </source>
</evidence>
<name>A0A7V9ACC3_9BACT</name>
<dbReference type="RefSeq" id="WP_194538088.1">
    <property type="nucleotide sequence ID" value="NZ_JACEFB010000007.1"/>
</dbReference>
<organism evidence="4 5">
    <name type="scientific">Thermogemmata fonticola</name>
    <dbReference type="NCBI Taxonomy" id="2755323"/>
    <lineage>
        <taxon>Bacteria</taxon>
        <taxon>Pseudomonadati</taxon>
        <taxon>Planctomycetota</taxon>
        <taxon>Planctomycetia</taxon>
        <taxon>Gemmatales</taxon>
        <taxon>Gemmataceae</taxon>
        <taxon>Thermogemmata</taxon>
    </lineage>
</organism>
<evidence type="ECO:0000313" key="4">
    <source>
        <dbReference type="EMBL" id="MBA2226642.1"/>
    </source>
</evidence>
<dbReference type="InterPro" id="IPR000595">
    <property type="entry name" value="cNMP-bd_dom"/>
</dbReference>
<comment type="caution">
    <text evidence="4">The sequence shown here is derived from an EMBL/GenBank/DDBJ whole genome shotgun (WGS) entry which is preliminary data.</text>
</comment>
<dbReference type="GO" id="GO:0004252">
    <property type="term" value="F:serine-type endopeptidase activity"/>
    <property type="evidence" value="ECO:0007669"/>
    <property type="project" value="InterPro"/>
</dbReference>
<proteinExistence type="predicted"/>
<evidence type="ECO:0000313" key="5">
    <source>
        <dbReference type="Proteomes" id="UP000542342"/>
    </source>
</evidence>
<accession>A0A7V9ACC3</accession>
<feature type="compositionally biased region" description="Low complexity" evidence="1">
    <location>
        <begin position="37"/>
        <end position="47"/>
    </location>
</feature>
<feature type="region of interest" description="Disordered" evidence="1">
    <location>
        <begin position="299"/>
        <end position="356"/>
    </location>
</feature>
<feature type="compositionally biased region" description="Pro residues" evidence="1">
    <location>
        <begin position="346"/>
        <end position="355"/>
    </location>
</feature>
<dbReference type="Gene3D" id="2.40.10.10">
    <property type="entry name" value="Trypsin-like serine proteases"/>
    <property type="match status" value="2"/>
</dbReference>
<sequence>MTRWLSLLVLAASAVALTWPCPAPAPQPAPAAPPELPSASAAPPARTAADRADARRPAPAPPTRPEPWFVDDERFYQQFIARLTELAEKGECLPTEKLRQQWQRGGKAACKLAPPAAEQLSPHEVYRRALPAVLLLGSVYPDEDGTWVEGMYATAWVAAADGIVVTNWHVFSELQEGEVFAAADYQGRVYPVKEILAADKAADVAIVRIAARDLTPLPLSRDYAPVGSWVAVLGHPGDNFYVFTTGSVTRYSTQRNDDGQQESWMGVTAEFAGGSSGSPVLDARGAVVGMAALTLTLEDQGGSARHPHPSVRRFPALPPTPFSVPRAFRLPSNKSLGRHSDDDKPMPPAGPPQPPAVQMILKMAVPAPHIARLCTEP</sequence>
<feature type="domain" description="Cyclic nucleotide-binding" evidence="3">
    <location>
        <begin position="223"/>
        <end position="248"/>
    </location>
</feature>
<gene>
    <name evidence="4" type="ORF">H0921_10765</name>
</gene>
<feature type="signal peptide" evidence="2">
    <location>
        <begin position="1"/>
        <end position="25"/>
    </location>
</feature>
<dbReference type="PROSITE" id="PS50042">
    <property type="entry name" value="CNMP_BINDING_3"/>
    <property type="match status" value="1"/>
</dbReference>
<dbReference type="SUPFAM" id="SSF50494">
    <property type="entry name" value="Trypsin-like serine proteases"/>
    <property type="match status" value="1"/>
</dbReference>
<evidence type="ECO:0000256" key="2">
    <source>
        <dbReference type="SAM" id="SignalP"/>
    </source>
</evidence>
<dbReference type="Proteomes" id="UP000542342">
    <property type="component" value="Unassembled WGS sequence"/>
</dbReference>
<dbReference type="AlphaFoldDB" id="A0A7V9ACC3"/>
<dbReference type="PRINTS" id="PR00834">
    <property type="entry name" value="PROTEASES2C"/>
</dbReference>
<keyword evidence="5" id="KW-1185">Reference proteome</keyword>
<dbReference type="PANTHER" id="PTHR43019">
    <property type="entry name" value="SERINE ENDOPROTEASE DEGS"/>
    <property type="match status" value="1"/>
</dbReference>
<dbReference type="Pfam" id="PF13365">
    <property type="entry name" value="Trypsin_2"/>
    <property type="match status" value="1"/>
</dbReference>
<dbReference type="EMBL" id="JACEFB010000007">
    <property type="protein sequence ID" value="MBA2226642.1"/>
    <property type="molecule type" value="Genomic_DNA"/>
</dbReference>
<dbReference type="InterPro" id="IPR009003">
    <property type="entry name" value="Peptidase_S1_PA"/>
</dbReference>
<feature type="region of interest" description="Disordered" evidence="1">
    <location>
        <begin position="25"/>
        <end position="68"/>
    </location>
</feature>
<feature type="chain" id="PRO_5030516819" evidence="2">
    <location>
        <begin position="26"/>
        <end position="377"/>
    </location>
</feature>
<dbReference type="GO" id="GO:0006508">
    <property type="term" value="P:proteolysis"/>
    <property type="evidence" value="ECO:0007669"/>
    <property type="project" value="InterPro"/>
</dbReference>
<reference evidence="4 5" key="1">
    <citation type="submission" date="2020-07" db="EMBL/GenBank/DDBJ databases">
        <title>Thermogemmata thermophila gen. nov., sp. nov., a novel moderate thermophilic planctomycete from a Kamchatka hot spring.</title>
        <authorList>
            <person name="Elcheninov A.G."/>
            <person name="Podosokorskaya O.A."/>
            <person name="Kovaleva O.L."/>
            <person name="Novikov A."/>
            <person name="Bonch-Osmolovskaya E.A."/>
            <person name="Toshchakov S.V."/>
            <person name="Kublanov I.V."/>
        </authorList>
    </citation>
    <scope>NUCLEOTIDE SEQUENCE [LARGE SCALE GENOMIC DNA]</scope>
    <source>
        <strain evidence="4 5">2918</strain>
    </source>
</reference>
<dbReference type="InterPro" id="IPR043504">
    <property type="entry name" value="Peptidase_S1_PA_chymotrypsin"/>
</dbReference>
<dbReference type="PANTHER" id="PTHR43019:SF23">
    <property type="entry name" value="PROTEASE DO-LIKE 5, CHLOROPLASTIC"/>
    <property type="match status" value="1"/>
</dbReference>
<dbReference type="InterPro" id="IPR001940">
    <property type="entry name" value="Peptidase_S1C"/>
</dbReference>
<protein>
    <submittedName>
        <fullName evidence="4">Trypsin-like peptidase domain-containing protein</fullName>
    </submittedName>
</protein>